<sequence length="58" mass="6400">MDTPENEVRAVGYSRVKPAEIHFQIPNLQQGEYIISVKAMSKNGKIINTGKLNASITV</sequence>
<organism evidence="1">
    <name type="scientific">bioreactor metagenome</name>
    <dbReference type="NCBI Taxonomy" id="1076179"/>
    <lineage>
        <taxon>unclassified sequences</taxon>
        <taxon>metagenomes</taxon>
        <taxon>ecological metagenomes</taxon>
    </lineage>
</organism>
<comment type="caution">
    <text evidence="1">The sequence shown here is derived from an EMBL/GenBank/DDBJ whole genome shotgun (WGS) entry which is preliminary data.</text>
</comment>
<reference evidence="1" key="1">
    <citation type="submission" date="2019-08" db="EMBL/GenBank/DDBJ databases">
        <authorList>
            <person name="Kucharzyk K."/>
            <person name="Murdoch R.W."/>
            <person name="Higgins S."/>
            <person name="Loffler F."/>
        </authorList>
    </citation>
    <scope>NUCLEOTIDE SEQUENCE</scope>
</reference>
<evidence type="ECO:0008006" key="2">
    <source>
        <dbReference type="Google" id="ProtNLM"/>
    </source>
</evidence>
<accession>A0A645JE00</accession>
<evidence type="ECO:0000313" key="1">
    <source>
        <dbReference type="EMBL" id="MPN61310.1"/>
    </source>
</evidence>
<dbReference type="AlphaFoldDB" id="A0A645JE00"/>
<protein>
    <recommendedName>
        <fullName evidence="2">DUF4469 domain-containing protein</fullName>
    </recommendedName>
</protein>
<proteinExistence type="predicted"/>
<gene>
    <name evidence="1" type="ORF">SDC9_209045</name>
</gene>
<dbReference type="EMBL" id="VSSQ01137744">
    <property type="protein sequence ID" value="MPN61310.1"/>
    <property type="molecule type" value="Genomic_DNA"/>
</dbReference>
<name>A0A645JE00_9ZZZZ</name>